<keyword evidence="3 8" id="KW-0540">Nuclease</keyword>
<dbReference type="InterPro" id="IPR029060">
    <property type="entry name" value="PIN-like_dom_sf"/>
</dbReference>
<dbReference type="PANTHER" id="PTHR33653">
    <property type="entry name" value="RIBONUCLEASE VAPC2"/>
    <property type="match status" value="1"/>
</dbReference>
<evidence type="ECO:0000256" key="7">
    <source>
        <dbReference type="ARBA" id="ARBA00038093"/>
    </source>
</evidence>
<dbReference type="InterPro" id="IPR050556">
    <property type="entry name" value="Type_II_TA_system_RNase"/>
</dbReference>
<name>A0A918PD66_9SPHN</name>
<dbReference type="SUPFAM" id="SSF88723">
    <property type="entry name" value="PIN domain-like"/>
    <property type="match status" value="1"/>
</dbReference>
<dbReference type="EMBL" id="BMZA01000004">
    <property type="protein sequence ID" value="GGZ01201.1"/>
    <property type="molecule type" value="Genomic_DNA"/>
</dbReference>
<feature type="binding site" evidence="8">
    <location>
        <position position="5"/>
    </location>
    <ligand>
        <name>Mg(2+)</name>
        <dbReference type="ChEBI" id="CHEBI:18420"/>
    </ligand>
</feature>
<dbReference type="Gene3D" id="3.40.50.1010">
    <property type="entry name" value="5'-nuclease"/>
    <property type="match status" value="1"/>
</dbReference>
<evidence type="ECO:0000256" key="1">
    <source>
        <dbReference type="ARBA" id="ARBA00001946"/>
    </source>
</evidence>
<keyword evidence="2 8" id="KW-1277">Toxin-antitoxin system</keyword>
<sequence length="139" mass="15326">MILVDTNVFSELVKPVPEPAVVDWLFEHRTETALSAFVVAELNIGIRTTPGADKRRLLTAWLERLIAEHEGRTIGFDLAMARRWGTLSASVLIAGGRLGSQVFDTLIAAQAADRDLPLATRNVRHFQGVGLTLINPWEP</sequence>
<comment type="caution">
    <text evidence="10">The sequence shown here is derived from an EMBL/GenBank/DDBJ whole genome shotgun (WGS) entry which is preliminary data.</text>
</comment>
<keyword evidence="11" id="KW-1185">Reference proteome</keyword>
<reference evidence="10" key="2">
    <citation type="submission" date="2020-09" db="EMBL/GenBank/DDBJ databases">
        <authorList>
            <person name="Sun Q."/>
            <person name="Kim S."/>
        </authorList>
    </citation>
    <scope>NUCLEOTIDE SEQUENCE</scope>
    <source>
        <strain evidence="10">KCTC 32255</strain>
    </source>
</reference>
<evidence type="ECO:0000256" key="6">
    <source>
        <dbReference type="ARBA" id="ARBA00022842"/>
    </source>
</evidence>
<evidence type="ECO:0000256" key="5">
    <source>
        <dbReference type="ARBA" id="ARBA00022801"/>
    </source>
</evidence>
<keyword evidence="4 8" id="KW-0479">Metal-binding</keyword>
<dbReference type="Proteomes" id="UP000648075">
    <property type="component" value="Unassembled WGS sequence"/>
</dbReference>
<dbReference type="GO" id="GO:0090729">
    <property type="term" value="F:toxin activity"/>
    <property type="evidence" value="ECO:0007669"/>
    <property type="project" value="UniProtKB-KW"/>
</dbReference>
<evidence type="ECO:0000313" key="11">
    <source>
        <dbReference type="Proteomes" id="UP000648075"/>
    </source>
</evidence>
<comment type="function">
    <text evidence="8">Toxic component of a toxin-antitoxin (TA) system. An RNase.</text>
</comment>
<accession>A0A918PD66</accession>
<protein>
    <recommendedName>
        <fullName evidence="8">Ribonuclease VapC</fullName>
        <shortName evidence="8">RNase VapC</shortName>
        <ecNumber evidence="8">3.1.-.-</ecNumber>
    </recommendedName>
    <alternativeName>
        <fullName evidence="8">Toxin VapC</fullName>
    </alternativeName>
</protein>
<dbReference type="GO" id="GO:0004540">
    <property type="term" value="F:RNA nuclease activity"/>
    <property type="evidence" value="ECO:0007669"/>
    <property type="project" value="InterPro"/>
</dbReference>
<feature type="domain" description="PIN" evidence="9">
    <location>
        <begin position="2"/>
        <end position="124"/>
    </location>
</feature>
<keyword evidence="8" id="KW-0800">Toxin</keyword>
<evidence type="ECO:0000256" key="2">
    <source>
        <dbReference type="ARBA" id="ARBA00022649"/>
    </source>
</evidence>
<evidence type="ECO:0000256" key="4">
    <source>
        <dbReference type="ARBA" id="ARBA00022723"/>
    </source>
</evidence>
<evidence type="ECO:0000259" key="9">
    <source>
        <dbReference type="Pfam" id="PF01850"/>
    </source>
</evidence>
<evidence type="ECO:0000256" key="3">
    <source>
        <dbReference type="ARBA" id="ARBA00022722"/>
    </source>
</evidence>
<dbReference type="PANTHER" id="PTHR33653:SF1">
    <property type="entry name" value="RIBONUCLEASE VAPC2"/>
    <property type="match status" value="1"/>
</dbReference>
<dbReference type="EC" id="3.1.-.-" evidence="8"/>
<reference evidence="10" key="1">
    <citation type="journal article" date="2014" name="Int. J. Syst. Evol. Microbiol.">
        <title>Complete genome sequence of Corynebacterium casei LMG S-19264T (=DSM 44701T), isolated from a smear-ripened cheese.</title>
        <authorList>
            <consortium name="US DOE Joint Genome Institute (JGI-PGF)"/>
            <person name="Walter F."/>
            <person name="Albersmeier A."/>
            <person name="Kalinowski J."/>
            <person name="Ruckert C."/>
        </authorList>
    </citation>
    <scope>NUCLEOTIDE SEQUENCE</scope>
    <source>
        <strain evidence="10">KCTC 32255</strain>
    </source>
</reference>
<comment type="cofactor">
    <cofactor evidence="1 8">
        <name>Mg(2+)</name>
        <dbReference type="ChEBI" id="CHEBI:18420"/>
    </cofactor>
</comment>
<feature type="binding site" evidence="8">
    <location>
        <position position="104"/>
    </location>
    <ligand>
        <name>Mg(2+)</name>
        <dbReference type="ChEBI" id="CHEBI:18420"/>
    </ligand>
</feature>
<comment type="similarity">
    <text evidence="7 8">Belongs to the PINc/VapC protein family.</text>
</comment>
<dbReference type="HAMAP" id="MF_00265">
    <property type="entry name" value="VapC_Nob1"/>
    <property type="match status" value="1"/>
</dbReference>
<keyword evidence="5 8" id="KW-0378">Hydrolase</keyword>
<dbReference type="InterPro" id="IPR002716">
    <property type="entry name" value="PIN_dom"/>
</dbReference>
<dbReference type="GO" id="GO:0016787">
    <property type="term" value="F:hydrolase activity"/>
    <property type="evidence" value="ECO:0007669"/>
    <property type="project" value="UniProtKB-KW"/>
</dbReference>
<proteinExistence type="inferred from homology"/>
<dbReference type="InterPro" id="IPR022907">
    <property type="entry name" value="VapC_family"/>
</dbReference>
<organism evidence="10 11">
    <name type="scientific">Novosphingobium colocasiae</name>
    <dbReference type="NCBI Taxonomy" id="1256513"/>
    <lineage>
        <taxon>Bacteria</taxon>
        <taxon>Pseudomonadati</taxon>
        <taxon>Pseudomonadota</taxon>
        <taxon>Alphaproteobacteria</taxon>
        <taxon>Sphingomonadales</taxon>
        <taxon>Sphingomonadaceae</taxon>
        <taxon>Novosphingobium</taxon>
    </lineage>
</organism>
<dbReference type="Pfam" id="PF01850">
    <property type="entry name" value="PIN"/>
    <property type="match status" value="1"/>
</dbReference>
<dbReference type="AlphaFoldDB" id="A0A918PD66"/>
<keyword evidence="6 8" id="KW-0460">Magnesium</keyword>
<evidence type="ECO:0000256" key="8">
    <source>
        <dbReference type="HAMAP-Rule" id="MF_00265"/>
    </source>
</evidence>
<dbReference type="RefSeq" id="WP_189620577.1">
    <property type="nucleotide sequence ID" value="NZ_BMZA01000004.1"/>
</dbReference>
<gene>
    <name evidence="8" type="primary">vapC</name>
    <name evidence="10" type="ORF">GCM10011614_15080</name>
</gene>
<dbReference type="GO" id="GO:0000287">
    <property type="term" value="F:magnesium ion binding"/>
    <property type="evidence" value="ECO:0007669"/>
    <property type="project" value="UniProtKB-UniRule"/>
</dbReference>
<evidence type="ECO:0000313" key="10">
    <source>
        <dbReference type="EMBL" id="GGZ01201.1"/>
    </source>
</evidence>